<evidence type="ECO:0000256" key="1">
    <source>
        <dbReference type="SAM" id="MobiDB-lite"/>
    </source>
</evidence>
<reference evidence="2" key="2">
    <citation type="journal article" date="2007" name="Science">
        <title>Draft genome sequence of the sexually transmitted pathogen Trichomonas vaginalis.</title>
        <authorList>
            <person name="Carlton J.M."/>
            <person name="Hirt R.P."/>
            <person name="Silva J.C."/>
            <person name="Delcher A.L."/>
            <person name="Schatz M."/>
            <person name="Zhao Q."/>
            <person name="Wortman J.R."/>
            <person name="Bidwell S.L."/>
            <person name="Alsmark U.C.M."/>
            <person name="Besteiro S."/>
            <person name="Sicheritz-Ponten T."/>
            <person name="Noel C.J."/>
            <person name="Dacks J.B."/>
            <person name="Foster P.G."/>
            <person name="Simillion C."/>
            <person name="Van de Peer Y."/>
            <person name="Miranda-Saavedra D."/>
            <person name="Barton G.J."/>
            <person name="Westrop G.D."/>
            <person name="Mueller S."/>
            <person name="Dessi D."/>
            <person name="Fiori P.L."/>
            <person name="Ren Q."/>
            <person name="Paulsen I."/>
            <person name="Zhang H."/>
            <person name="Bastida-Corcuera F.D."/>
            <person name="Simoes-Barbosa A."/>
            <person name="Brown M.T."/>
            <person name="Hayes R.D."/>
            <person name="Mukherjee M."/>
            <person name="Okumura C.Y."/>
            <person name="Schneider R."/>
            <person name="Smith A.J."/>
            <person name="Vanacova S."/>
            <person name="Villalvazo M."/>
            <person name="Haas B.J."/>
            <person name="Pertea M."/>
            <person name="Feldblyum T.V."/>
            <person name="Utterback T.R."/>
            <person name="Shu C.L."/>
            <person name="Osoegawa K."/>
            <person name="de Jong P.J."/>
            <person name="Hrdy I."/>
            <person name="Horvathova L."/>
            <person name="Zubacova Z."/>
            <person name="Dolezal P."/>
            <person name="Malik S.B."/>
            <person name="Logsdon J.M. Jr."/>
            <person name="Henze K."/>
            <person name="Gupta A."/>
            <person name="Wang C.C."/>
            <person name="Dunne R.L."/>
            <person name="Upcroft J.A."/>
            <person name="Upcroft P."/>
            <person name="White O."/>
            <person name="Salzberg S.L."/>
            <person name="Tang P."/>
            <person name="Chiu C.-H."/>
            <person name="Lee Y.-S."/>
            <person name="Embley T.M."/>
            <person name="Coombs G.H."/>
            <person name="Mottram J.C."/>
            <person name="Tachezy J."/>
            <person name="Fraser-Liggett C.M."/>
            <person name="Johnson P.J."/>
        </authorList>
    </citation>
    <scope>NUCLEOTIDE SEQUENCE [LARGE SCALE GENOMIC DNA]</scope>
    <source>
        <strain evidence="2">G3</strain>
    </source>
</reference>
<keyword evidence="3" id="KW-1185">Reference proteome</keyword>
<evidence type="ECO:0000313" key="2">
    <source>
        <dbReference type="EMBL" id="EAY21519.1"/>
    </source>
</evidence>
<feature type="region of interest" description="Disordered" evidence="1">
    <location>
        <begin position="1"/>
        <end position="82"/>
    </location>
</feature>
<evidence type="ECO:0000313" key="3">
    <source>
        <dbReference type="Proteomes" id="UP000001542"/>
    </source>
</evidence>
<name>A2DDZ3_TRIV3</name>
<feature type="compositionally biased region" description="Pro residues" evidence="1">
    <location>
        <begin position="52"/>
        <end position="69"/>
    </location>
</feature>
<dbReference type="VEuPathDB" id="TrichDB:TVAGG3_1000200"/>
<dbReference type="VEuPathDB" id="TrichDB:TVAG_199580"/>
<accession>A2DDZ3</accession>
<feature type="compositionally biased region" description="Acidic residues" evidence="1">
    <location>
        <begin position="23"/>
        <end position="50"/>
    </location>
</feature>
<dbReference type="Proteomes" id="UP000001542">
    <property type="component" value="Unassembled WGS sequence"/>
</dbReference>
<dbReference type="RefSeq" id="XP_001582505.1">
    <property type="nucleotide sequence ID" value="XM_001582455.1"/>
</dbReference>
<proteinExistence type="predicted"/>
<protein>
    <submittedName>
        <fullName evidence="2">Uncharacterized protein</fullName>
    </submittedName>
</protein>
<gene>
    <name evidence="2" type="ORF">TVAG_199580</name>
</gene>
<organism evidence="2 3">
    <name type="scientific">Trichomonas vaginalis (strain ATCC PRA-98 / G3)</name>
    <dbReference type="NCBI Taxonomy" id="412133"/>
    <lineage>
        <taxon>Eukaryota</taxon>
        <taxon>Metamonada</taxon>
        <taxon>Parabasalia</taxon>
        <taxon>Trichomonadida</taxon>
        <taxon>Trichomonadidae</taxon>
        <taxon>Trichomonas</taxon>
    </lineage>
</organism>
<sequence>MSSRQIKWLREQMNKNKKPQQEVEVDDTPIENDNDDAIDFSLLADEEEDAVAPPPPAPVPKAAPVPPPANKKGKSKGKKAEIDEDAEFEALALEMEKKKSEAKSQAQPQEKGFPINSLNFAKELKTILKTNSYDEYLKIPKAAASNRFIGKKKSWPSPFPQFFKMNQLDEYTFTIDYTDDAQQQVSVFNAFKRMDDAQSIFEMGLQFPFSPLTIPVMCGQQLFNREFDRATETCLRGFYVLQQSLPPNFDPLKSKIVQLQAYDEFLNLIRFLAQFTFRRCCFETSTTLWKFGIYITNGQAKDFMLLAPVSALYAKDLDFINEILNGNNDWRGVPANYIPDWSLCQALLALPDDILPLSKEFARWPYIFKDIAVIGDMEPTPFMESLGTIFRRRVKKYLEGKDEILQTAAMLAQDMDETDSQSLALSYWCDVQVDDIFLGGFDEEMVLPTG</sequence>
<dbReference type="KEGG" id="tva:5467067"/>
<reference evidence="2" key="1">
    <citation type="submission" date="2006-10" db="EMBL/GenBank/DDBJ databases">
        <authorList>
            <person name="Amadeo P."/>
            <person name="Zhao Q."/>
            <person name="Wortman J."/>
            <person name="Fraser-Liggett C."/>
            <person name="Carlton J."/>
        </authorList>
    </citation>
    <scope>NUCLEOTIDE SEQUENCE</scope>
    <source>
        <strain evidence="2">G3</strain>
    </source>
</reference>
<dbReference type="EMBL" id="DS113190">
    <property type="protein sequence ID" value="EAY21519.1"/>
    <property type="molecule type" value="Genomic_DNA"/>
</dbReference>
<dbReference type="OrthoDB" id="10427739at2759"/>
<dbReference type="InParanoid" id="A2DDZ3"/>
<dbReference type="AlphaFoldDB" id="A2DDZ3"/>